<name>F0WP57_9STRA</name>
<organism evidence="2">
    <name type="scientific">Albugo laibachii Nc14</name>
    <dbReference type="NCBI Taxonomy" id="890382"/>
    <lineage>
        <taxon>Eukaryota</taxon>
        <taxon>Sar</taxon>
        <taxon>Stramenopiles</taxon>
        <taxon>Oomycota</taxon>
        <taxon>Peronosporomycetes</taxon>
        <taxon>Albuginales</taxon>
        <taxon>Albuginaceae</taxon>
        <taxon>Albugo</taxon>
    </lineage>
</organism>
<dbReference type="InterPro" id="IPR012337">
    <property type="entry name" value="RNaseH-like_sf"/>
</dbReference>
<dbReference type="InterPro" id="IPR036397">
    <property type="entry name" value="RNaseH_sf"/>
</dbReference>
<reference evidence="2" key="2">
    <citation type="submission" date="2011-02" db="EMBL/GenBank/DDBJ databases">
        <authorList>
            <person name="MacLean D."/>
        </authorList>
    </citation>
    <scope>NUCLEOTIDE SEQUENCE</scope>
</reference>
<dbReference type="GO" id="GO:0003676">
    <property type="term" value="F:nucleic acid binding"/>
    <property type="evidence" value="ECO:0007669"/>
    <property type="project" value="InterPro"/>
</dbReference>
<feature type="region of interest" description="Disordered" evidence="1">
    <location>
        <begin position="38"/>
        <end position="58"/>
    </location>
</feature>
<protein>
    <submittedName>
        <fullName evidence="2">AlNc14C180G8204 protein</fullName>
    </submittedName>
</protein>
<dbReference type="HOGENOM" id="CLU_1055307_0_0_1"/>
<dbReference type="Gene3D" id="3.30.420.10">
    <property type="entry name" value="Ribonuclease H-like superfamily/Ribonuclease H"/>
    <property type="match status" value="1"/>
</dbReference>
<feature type="compositionally biased region" description="Basic and acidic residues" evidence="1">
    <location>
        <begin position="188"/>
        <end position="200"/>
    </location>
</feature>
<dbReference type="EMBL" id="FR824225">
    <property type="protein sequence ID" value="CCA23101.1"/>
    <property type="molecule type" value="Genomic_DNA"/>
</dbReference>
<feature type="region of interest" description="Disordered" evidence="1">
    <location>
        <begin position="188"/>
        <end position="213"/>
    </location>
</feature>
<accession>F0WP57</accession>
<feature type="compositionally biased region" description="Polar residues" evidence="1">
    <location>
        <begin position="202"/>
        <end position="213"/>
    </location>
</feature>
<evidence type="ECO:0000256" key="1">
    <source>
        <dbReference type="SAM" id="MobiDB-lite"/>
    </source>
</evidence>
<reference evidence="2" key="1">
    <citation type="journal article" date="2011" name="PLoS Biol.">
        <title>Gene gain and loss during evolution of obligate parasitism in the white rust pathogen of Arabidopsis thaliana.</title>
        <authorList>
            <person name="Kemen E."/>
            <person name="Gardiner A."/>
            <person name="Schultz-Larsen T."/>
            <person name="Kemen A.C."/>
            <person name="Balmuth A.L."/>
            <person name="Robert-Seilaniantz A."/>
            <person name="Bailey K."/>
            <person name="Holub E."/>
            <person name="Studholme D.J."/>
            <person name="Maclean D."/>
            <person name="Jones J.D."/>
        </authorList>
    </citation>
    <scope>NUCLEOTIDE SEQUENCE</scope>
</reference>
<dbReference type="SUPFAM" id="SSF53098">
    <property type="entry name" value="Ribonuclease H-like"/>
    <property type="match status" value="1"/>
</dbReference>
<dbReference type="AlphaFoldDB" id="F0WP57"/>
<gene>
    <name evidence="2" type="primary">AlNc14C180G8204</name>
    <name evidence="2" type="ORF">ALNC14_092440</name>
</gene>
<sequence length="264" mass="29900">MINFVKVFLATTKALAAKKFDHLLVYFKRRFNGKIHESGVAHQSSEARNQASNGKAERMHRTIMNSDAVQYAVYVIERSPKNAKPVRVSPLKLSTAVVPALREIVVFGSRAWFFVISGTGRTIFHNEASVVLLVEFDNQRKRSKTPKSSEAQTTKSSERYVETKVNVISKSQARMQLLTRKIQFDKLKKKTSERTRERPLTRSMQGNNGGKTQLNSIEEIKTAMVNLTQDVDPRNYGEAIRSPQKNAWVSAMKEELTVLEENGV</sequence>
<proteinExistence type="predicted"/>
<evidence type="ECO:0000313" key="2">
    <source>
        <dbReference type="EMBL" id="CCA23101.1"/>
    </source>
</evidence>
<feature type="compositionally biased region" description="Polar residues" evidence="1">
    <location>
        <begin position="41"/>
        <end position="53"/>
    </location>
</feature>